<organism evidence="2 3">
    <name type="scientific">Cucurbita argyrosperma subsp. sororia</name>
    <dbReference type="NCBI Taxonomy" id="37648"/>
    <lineage>
        <taxon>Eukaryota</taxon>
        <taxon>Viridiplantae</taxon>
        <taxon>Streptophyta</taxon>
        <taxon>Embryophyta</taxon>
        <taxon>Tracheophyta</taxon>
        <taxon>Spermatophyta</taxon>
        <taxon>Magnoliopsida</taxon>
        <taxon>eudicotyledons</taxon>
        <taxon>Gunneridae</taxon>
        <taxon>Pentapetalae</taxon>
        <taxon>rosids</taxon>
        <taxon>fabids</taxon>
        <taxon>Cucurbitales</taxon>
        <taxon>Cucurbitaceae</taxon>
        <taxon>Cucurbiteae</taxon>
        <taxon>Cucurbita</taxon>
    </lineage>
</organism>
<evidence type="ECO:0000313" key="2">
    <source>
        <dbReference type="EMBL" id="KAG6607579.1"/>
    </source>
</evidence>
<name>A0AAV6P4I4_9ROSI</name>
<dbReference type="EMBL" id="JAGKQH010000001">
    <property type="protein sequence ID" value="KAG6607579.1"/>
    <property type="molecule type" value="Genomic_DNA"/>
</dbReference>
<comment type="caution">
    <text evidence="2">The sequence shown here is derived from an EMBL/GenBank/DDBJ whole genome shotgun (WGS) entry which is preliminary data.</text>
</comment>
<feature type="chain" id="PRO_5043417247" evidence="1">
    <location>
        <begin position="22"/>
        <end position="73"/>
    </location>
</feature>
<evidence type="ECO:0000256" key="1">
    <source>
        <dbReference type="SAM" id="SignalP"/>
    </source>
</evidence>
<dbReference type="AlphaFoldDB" id="A0AAV6P4I4"/>
<sequence>MEFKARLCLFLLLSFALVSSARTISHSGKQRTKEVMRDYDDPGRVPGWSPLYPPEPPHFKVFAVYDDHINIKP</sequence>
<protein>
    <submittedName>
        <fullName evidence="2">Uncharacterized protein</fullName>
    </submittedName>
</protein>
<keyword evidence="1" id="KW-0732">Signal</keyword>
<keyword evidence="3" id="KW-1185">Reference proteome</keyword>
<gene>
    <name evidence="2" type="ORF">SDJN03_00921</name>
</gene>
<feature type="non-terminal residue" evidence="2">
    <location>
        <position position="1"/>
    </location>
</feature>
<proteinExistence type="predicted"/>
<accession>A0AAV6P4I4</accession>
<feature type="signal peptide" evidence="1">
    <location>
        <begin position="1"/>
        <end position="21"/>
    </location>
</feature>
<reference evidence="2 3" key="1">
    <citation type="journal article" date="2021" name="Hortic Res">
        <title>The domestication of Cucurbita argyrosperma as revealed by the genome of its wild relative.</title>
        <authorList>
            <person name="Barrera-Redondo J."/>
            <person name="Sanchez-de la Vega G."/>
            <person name="Aguirre-Liguori J.A."/>
            <person name="Castellanos-Morales G."/>
            <person name="Gutierrez-Guerrero Y.T."/>
            <person name="Aguirre-Dugua X."/>
            <person name="Aguirre-Planter E."/>
            <person name="Tenaillon M.I."/>
            <person name="Lira-Saade R."/>
            <person name="Eguiarte L.E."/>
        </authorList>
    </citation>
    <scope>NUCLEOTIDE SEQUENCE [LARGE SCALE GENOMIC DNA]</scope>
    <source>
        <strain evidence="2">JBR-2021</strain>
    </source>
</reference>
<dbReference type="Proteomes" id="UP000685013">
    <property type="component" value="Chromosome 1"/>
</dbReference>
<evidence type="ECO:0000313" key="3">
    <source>
        <dbReference type="Proteomes" id="UP000685013"/>
    </source>
</evidence>